<dbReference type="EMBL" id="JASPKZ010006856">
    <property type="protein sequence ID" value="KAJ9586630.1"/>
    <property type="molecule type" value="Genomic_DNA"/>
</dbReference>
<feature type="region of interest" description="Disordered" evidence="1">
    <location>
        <begin position="326"/>
        <end position="348"/>
    </location>
</feature>
<evidence type="ECO:0000313" key="3">
    <source>
        <dbReference type="EMBL" id="KAJ9586630.1"/>
    </source>
</evidence>
<comment type="caution">
    <text evidence="3">The sequence shown here is derived from an EMBL/GenBank/DDBJ whole genome shotgun (WGS) entry which is preliminary data.</text>
</comment>
<evidence type="ECO:0000256" key="2">
    <source>
        <dbReference type="SAM" id="SignalP"/>
    </source>
</evidence>
<dbReference type="Proteomes" id="UP001233999">
    <property type="component" value="Unassembled WGS sequence"/>
</dbReference>
<organism evidence="3 4">
    <name type="scientific">Diploptera punctata</name>
    <name type="common">Pacific beetle cockroach</name>
    <dbReference type="NCBI Taxonomy" id="6984"/>
    <lineage>
        <taxon>Eukaryota</taxon>
        <taxon>Metazoa</taxon>
        <taxon>Ecdysozoa</taxon>
        <taxon>Arthropoda</taxon>
        <taxon>Hexapoda</taxon>
        <taxon>Insecta</taxon>
        <taxon>Pterygota</taxon>
        <taxon>Neoptera</taxon>
        <taxon>Polyneoptera</taxon>
        <taxon>Dictyoptera</taxon>
        <taxon>Blattodea</taxon>
        <taxon>Blaberoidea</taxon>
        <taxon>Blaberidae</taxon>
        <taxon>Diplopterinae</taxon>
        <taxon>Diploptera</taxon>
    </lineage>
</organism>
<evidence type="ECO:0000256" key="1">
    <source>
        <dbReference type="SAM" id="MobiDB-lite"/>
    </source>
</evidence>
<accession>A0AAD8EDL6</accession>
<keyword evidence="2" id="KW-0732">Signal</keyword>
<feature type="region of interest" description="Disordered" evidence="1">
    <location>
        <begin position="20"/>
        <end position="42"/>
    </location>
</feature>
<evidence type="ECO:0000313" key="4">
    <source>
        <dbReference type="Proteomes" id="UP001233999"/>
    </source>
</evidence>
<dbReference type="AlphaFoldDB" id="A0AAD8EDL6"/>
<feature type="compositionally biased region" description="Polar residues" evidence="1">
    <location>
        <begin position="165"/>
        <end position="174"/>
    </location>
</feature>
<feature type="region of interest" description="Disordered" evidence="1">
    <location>
        <begin position="162"/>
        <end position="192"/>
    </location>
</feature>
<name>A0AAD8EDL6_DIPPU</name>
<feature type="signal peptide" evidence="2">
    <location>
        <begin position="1"/>
        <end position="18"/>
    </location>
</feature>
<proteinExistence type="predicted"/>
<reference evidence="3" key="2">
    <citation type="submission" date="2023-05" db="EMBL/GenBank/DDBJ databases">
        <authorList>
            <person name="Fouks B."/>
        </authorList>
    </citation>
    <scope>NUCLEOTIDE SEQUENCE</scope>
    <source>
        <strain evidence="3">Stay&amp;Tobe</strain>
        <tissue evidence="3">Testes</tissue>
    </source>
</reference>
<protein>
    <submittedName>
        <fullName evidence="3">Uncharacterized protein</fullName>
    </submittedName>
</protein>
<feature type="chain" id="PRO_5042217211" evidence="2">
    <location>
        <begin position="19"/>
        <end position="369"/>
    </location>
</feature>
<gene>
    <name evidence="3" type="ORF">L9F63_019780</name>
</gene>
<sequence length="369" mass="38973">MRIFSLTVFLLSLNLGTTVPTPDTDKDSQTTQSRRRFGNRKERKISDEILSGRLTSGSPDTFGSTLSVSVIEDIAKSITARPTVNFGSSTSFGGVAQVSGNTAVDGRVGNSVRSFPEFPRVGSDVSSNRPTVGGSSSFGRGPVFGSASAGIGGSSSDISGRFGSTTNFAGSGETSPAIGDANKGSAPDTQRTSNVLNENVYIPSPVGSLGSTGDVYDPNDSNCICPEASGWTSEQLLEHQKKMNISGGPFDCFCLGPKGFVLVQQRFGKKGSANNRPTMDCFCPRPPGWNREQYTLLSKQKNFSGGSNDCFCSNPLDIPEELGHQLASSRLSPPEDEAEGEQEQSHLSVVSLDGDLKEVRLGPLLGILH</sequence>
<keyword evidence="4" id="KW-1185">Reference proteome</keyword>
<reference evidence="3" key="1">
    <citation type="journal article" date="2023" name="IScience">
        <title>Live-bearing cockroach genome reveals convergent evolutionary mechanisms linked to viviparity in insects and beyond.</title>
        <authorList>
            <person name="Fouks B."/>
            <person name="Harrison M.C."/>
            <person name="Mikhailova A.A."/>
            <person name="Marchal E."/>
            <person name="English S."/>
            <person name="Carruthers M."/>
            <person name="Jennings E.C."/>
            <person name="Chiamaka E.L."/>
            <person name="Frigard R.A."/>
            <person name="Pippel M."/>
            <person name="Attardo G.M."/>
            <person name="Benoit J.B."/>
            <person name="Bornberg-Bauer E."/>
            <person name="Tobe S.S."/>
        </authorList>
    </citation>
    <scope>NUCLEOTIDE SEQUENCE</scope>
    <source>
        <strain evidence="3">Stay&amp;Tobe</strain>
    </source>
</reference>
<feature type="compositionally biased region" description="Basic residues" evidence="1">
    <location>
        <begin position="33"/>
        <end position="42"/>
    </location>
</feature>